<gene>
    <name evidence="3" type="ORF">GYMLUDRAFT_821869</name>
</gene>
<keyword evidence="4" id="KW-1185">Reference proteome</keyword>
<evidence type="ECO:0000256" key="1">
    <source>
        <dbReference type="ARBA" id="ARBA00022737"/>
    </source>
</evidence>
<reference evidence="3 4" key="1">
    <citation type="submission" date="2014-04" db="EMBL/GenBank/DDBJ databases">
        <title>Evolutionary Origins and Diversification of the Mycorrhizal Mutualists.</title>
        <authorList>
            <consortium name="DOE Joint Genome Institute"/>
            <consortium name="Mycorrhizal Genomics Consortium"/>
            <person name="Kohler A."/>
            <person name="Kuo A."/>
            <person name="Nagy L.G."/>
            <person name="Floudas D."/>
            <person name="Copeland A."/>
            <person name="Barry K.W."/>
            <person name="Cichocki N."/>
            <person name="Veneault-Fourrey C."/>
            <person name="LaButti K."/>
            <person name="Lindquist E.A."/>
            <person name="Lipzen A."/>
            <person name="Lundell T."/>
            <person name="Morin E."/>
            <person name="Murat C."/>
            <person name="Riley R."/>
            <person name="Ohm R."/>
            <person name="Sun H."/>
            <person name="Tunlid A."/>
            <person name="Henrissat B."/>
            <person name="Grigoriev I.V."/>
            <person name="Hibbett D.S."/>
            <person name="Martin F."/>
        </authorList>
    </citation>
    <scope>NUCLEOTIDE SEQUENCE [LARGE SCALE GENOMIC DNA]</scope>
    <source>
        <strain evidence="3 4">FD-317 M1</strain>
    </source>
</reference>
<sequence>MRDKETRAITSGIMFQNASHFAIHGGRFTVVSSDEKEKIQKWLNAPDCTMDFQTAANKRAEGTGQWILERPMYIKWKQSPNLLWIQGKAGSGKTILM</sequence>
<dbReference type="EMBL" id="KN834799">
    <property type="protein sequence ID" value="KIK56235.1"/>
    <property type="molecule type" value="Genomic_DNA"/>
</dbReference>
<feature type="domain" description="Nephrocystin 3-like N-terminal" evidence="2">
    <location>
        <begin position="62"/>
        <end position="97"/>
    </location>
</feature>
<dbReference type="AlphaFoldDB" id="A0A0D0AZR5"/>
<name>A0A0D0AZR5_9AGAR</name>
<dbReference type="Pfam" id="PF24883">
    <property type="entry name" value="NPHP3_N"/>
    <property type="match status" value="1"/>
</dbReference>
<evidence type="ECO:0000313" key="3">
    <source>
        <dbReference type="EMBL" id="KIK56235.1"/>
    </source>
</evidence>
<organism evidence="3 4">
    <name type="scientific">Collybiopsis luxurians FD-317 M1</name>
    <dbReference type="NCBI Taxonomy" id="944289"/>
    <lineage>
        <taxon>Eukaryota</taxon>
        <taxon>Fungi</taxon>
        <taxon>Dikarya</taxon>
        <taxon>Basidiomycota</taxon>
        <taxon>Agaricomycotina</taxon>
        <taxon>Agaricomycetes</taxon>
        <taxon>Agaricomycetidae</taxon>
        <taxon>Agaricales</taxon>
        <taxon>Marasmiineae</taxon>
        <taxon>Omphalotaceae</taxon>
        <taxon>Collybiopsis</taxon>
        <taxon>Collybiopsis luxurians</taxon>
    </lineage>
</organism>
<dbReference type="Proteomes" id="UP000053593">
    <property type="component" value="Unassembled WGS sequence"/>
</dbReference>
<dbReference type="InterPro" id="IPR056884">
    <property type="entry name" value="NPHP3-like_N"/>
</dbReference>
<dbReference type="PANTHER" id="PTHR10039">
    <property type="entry name" value="AMELOGENIN"/>
    <property type="match status" value="1"/>
</dbReference>
<proteinExistence type="predicted"/>
<dbReference type="OrthoDB" id="448455at2759"/>
<evidence type="ECO:0000313" key="4">
    <source>
        <dbReference type="Proteomes" id="UP000053593"/>
    </source>
</evidence>
<evidence type="ECO:0000259" key="2">
    <source>
        <dbReference type="Pfam" id="PF24883"/>
    </source>
</evidence>
<dbReference type="HOGENOM" id="CLU_129974_1_0_1"/>
<keyword evidence="1" id="KW-0677">Repeat</keyword>
<accession>A0A0D0AZR5</accession>
<protein>
    <recommendedName>
        <fullName evidence="2">Nephrocystin 3-like N-terminal domain-containing protein</fullName>
    </recommendedName>
</protein>